<feature type="region of interest" description="Disordered" evidence="1">
    <location>
        <begin position="251"/>
        <end position="284"/>
    </location>
</feature>
<reference evidence="2 3" key="1">
    <citation type="journal article" date="2019" name="Int. J. Syst. Evol. Microbiol.">
        <title>The Global Catalogue of Microorganisms (GCM) 10K type strain sequencing project: providing services to taxonomists for standard genome sequencing and annotation.</title>
        <authorList>
            <consortium name="The Broad Institute Genomics Platform"/>
            <consortium name="The Broad Institute Genome Sequencing Center for Infectious Disease"/>
            <person name="Wu L."/>
            <person name="Ma J."/>
        </authorList>
    </citation>
    <scope>NUCLEOTIDE SEQUENCE [LARGE SCALE GENOMIC DNA]</scope>
    <source>
        <strain evidence="2 3">JCM 14306</strain>
    </source>
</reference>
<keyword evidence="3" id="KW-1185">Reference proteome</keyword>
<proteinExistence type="predicted"/>
<evidence type="ECO:0000313" key="3">
    <source>
        <dbReference type="Proteomes" id="UP001501319"/>
    </source>
</evidence>
<name>A0ABN2FEN2_9ACTN</name>
<feature type="compositionally biased region" description="Basic and acidic residues" evidence="1">
    <location>
        <begin position="91"/>
        <end position="102"/>
    </location>
</feature>
<sequence>MPSDLQRVAQGLVECLDEVPQVVLQLQRTAERCRESAALAMAASQGRATVAAQQLDAAARSCEAAAHYLSMAPPKAKAWAERLVGGSQSTDRPDAGSADRNKVTGGAGDVADRDVFGRIKRTSLPFKPAEDAEGKEPPVIKVARKALQKLRKQQQKDDEEREQHEPLKVDIVVVGGGRAEVVDERDDDERDFEIKVELDEAATELLKAMEEHGKRNWREASLTIDQDRVTATFTYDDLPGLSRPTVIDVELPEPSSGQQASEPIDVPEIDVPEIDVEITPDSRG</sequence>
<accession>A0ABN2FEN2</accession>
<feature type="region of interest" description="Disordered" evidence="1">
    <location>
        <begin position="82"/>
        <end position="109"/>
    </location>
</feature>
<evidence type="ECO:0000256" key="1">
    <source>
        <dbReference type="SAM" id="MobiDB-lite"/>
    </source>
</evidence>
<dbReference type="RefSeq" id="WP_344112890.1">
    <property type="nucleotide sequence ID" value="NZ_BAAANE010000007.1"/>
</dbReference>
<feature type="compositionally biased region" description="Acidic residues" evidence="1">
    <location>
        <begin position="265"/>
        <end position="278"/>
    </location>
</feature>
<comment type="caution">
    <text evidence="2">The sequence shown here is derived from an EMBL/GenBank/DDBJ whole genome shotgun (WGS) entry which is preliminary data.</text>
</comment>
<gene>
    <name evidence="2" type="ORF">GCM10009744_37280</name>
</gene>
<organism evidence="2 3">
    <name type="scientific">Kribbella alba</name>
    <dbReference type="NCBI Taxonomy" id="190197"/>
    <lineage>
        <taxon>Bacteria</taxon>
        <taxon>Bacillati</taxon>
        <taxon>Actinomycetota</taxon>
        <taxon>Actinomycetes</taxon>
        <taxon>Propionibacteriales</taxon>
        <taxon>Kribbellaceae</taxon>
        <taxon>Kribbella</taxon>
    </lineage>
</organism>
<dbReference type="EMBL" id="BAAANE010000007">
    <property type="protein sequence ID" value="GAA1643521.1"/>
    <property type="molecule type" value="Genomic_DNA"/>
</dbReference>
<dbReference type="Proteomes" id="UP001501319">
    <property type="component" value="Unassembled WGS sequence"/>
</dbReference>
<evidence type="ECO:0000313" key="2">
    <source>
        <dbReference type="EMBL" id="GAA1643521.1"/>
    </source>
</evidence>
<protein>
    <submittedName>
        <fullName evidence="2">Uncharacterized protein</fullName>
    </submittedName>
</protein>